<dbReference type="SUPFAM" id="SSF53187">
    <property type="entry name" value="Zn-dependent exopeptidases"/>
    <property type="match status" value="1"/>
</dbReference>
<keyword evidence="6" id="KW-0482">Metalloprotease</keyword>
<dbReference type="EMBL" id="UINC01109094">
    <property type="protein sequence ID" value="SVC75672.1"/>
    <property type="molecule type" value="Genomic_DNA"/>
</dbReference>
<evidence type="ECO:0000256" key="1">
    <source>
        <dbReference type="ARBA" id="ARBA00001947"/>
    </source>
</evidence>
<keyword evidence="3" id="KW-0645">Protease</keyword>
<dbReference type="GO" id="GO:0004181">
    <property type="term" value="F:metallocarboxypeptidase activity"/>
    <property type="evidence" value="ECO:0007669"/>
    <property type="project" value="InterPro"/>
</dbReference>
<evidence type="ECO:0000256" key="5">
    <source>
        <dbReference type="ARBA" id="ARBA00022833"/>
    </source>
</evidence>
<feature type="non-terminal residue" evidence="8">
    <location>
        <position position="208"/>
    </location>
</feature>
<protein>
    <recommendedName>
        <fullName evidence="7">Peptidase M14 domain-containing protein</fullName>
    </recommendedName>
</protein>
<evidence type="ECO:0000256" key="4">
    <source>
        <dbReference type="ARBA" id="ARBA00022801"/>
    </source>
</evidence>
<comment type="similarity">
    <text evidence="2">Belongs to the peptidase M14 family.</text>
</comment>
<evidence type="ECO:0000256" key="2">
    <source>
        <dbReference type="ARBA" id="ARBA00005988"/>
    </source>
</evidence>
<dbReference type="Gene3D" id="3.40.630.10">
    <property type="entry name" value="Zn peptidases"/>
    <property type="match status" value="1"/>
</dbReference>
<keyword evidence="5" id="KW-0862">Zinc</keyword>
<dbReference type="Pfam" id="PF00246">
    <property type="entry name" value="Peptidase_M14"/>
    <property type="match status" value="1"/>
</dbReference>
<dbReference type="PANTHER" id="PTHR11705">
    <property type="entry name" value="PROTEASE FAMILY M14 CARBOXYPEPTIDASE A,B"/>
    <property type="match status" value="1"/>
</dbReference>
<dbReference type="AlphaFoldDB" id="A0A382PUF8"/>
<evidence type="ECO:0000259" key="7">
    <source>
        <dbReference type="Pfam" id="PF00246"/>
    </source>
</evidence>
<name>A0A382PUF8_9ZZZZ</name>
<feature type="domain" description="Peptidase M14" evidence="7">
    <location>
        <begin position="62"/>
        <end position="207"/>
    </location>
</feature>
<dbReference type="PANTHER" id="PTHR11705:SF143">
    <property type="entry name" value="SLL0236 PROTEIN"/>
    <property type="match status" value="1"/>
</dbReference>
<comment type="cofactor">
    <cofactor evidence="1">
        <name>Zn(2+)</name>
        <dbReference type="ChEBI" id="CHEBI:29105"/>
    </cofactor>
</comment>
<sequence>MKIIWKRTIFFSSLLTLVFSDSPLHERYHTYDEIIVQLEAWNEEFGGLDTPYPDIYPESGIIYHLEQIGISSQDSLPFWGVKLSDHANEIQDEPRILILGQCHAEEIYGVEIAMAIIDRFLHPNEYSDIIGYLLRGMMMTEVWVVPTHNPEGLKVVHGYFDNDSLVQDISYRKNIRDTNGNGIFDFVVGTGNDLDGVDLNRNYGLNWI</sequence>
<organism evidence="8">
    <name type="scientific">marine metagenome</name>
    <dbReference type="NCBI Taxonomy" id="408172"/>
    <lineage>
        <taxon>unclassified sequences</taxon>
        <taxon>metagenomes</taxon>
        <taxon>ecological metagenomes</taxon>
    </lineage>
</organism>
<accession>A0A382PUF8</accession>
<dbReference type="InterPro" id="IPR000834">
    <property type="entry name" value="Peptidase_M14"/>
</dbReference>
<evidence type="ECO:0000256" key="6">
    <source>
        <dbReference type="ARBA" id="ARBA00023049"/>
    </source>
</evidence>
<gene>
    <name evidence="8" type="ORF">METZ01_LOCUS328526</name>
</gene>
<keyword evidence="4" id="KW-0378">Hydrolase</keyword>
<evidence type="ECO:0000313" key="8">
    <source>
        <dbReference type="EMBL" id="SVC75672.1"/>
    </source>
</evidence>
<reference evidence="8" key="1">
    <citation type="submission" date="2018-05" db="EMBL/GenBank/DDBJ databases">
        <authorList>
            <person name="Lanie J.A."/>
            <person name="Ng W.-L."/>
            <person name="Kazmierczak K.M."/>
            <person name="Andrzejewski T.M."/>
            <person name="Davidsen T.M."/>
            <person name="Wayne K.J."/>
            <person name="Tettelin H."/>
            <person name="Glass J.I."/>
            <person name="Rusch D."/>
            <person name="Podicherti R."/>
            <person name="Tsui H.-C.T."/>
            <person name="Winkler M.E."/>
        </authorList>
    </citation>
    <scope>NUCLEOTIDE SEQUENCE</scope>
</reference>
<dbReference type="GO" id="GO:0005615">
    <property type="term" value="C:extracellular space"/>
    <property type="evidence" value="ECO:0007669"/>
    <property type="project" value="TreeGrafter"/>
</dbReference>
<dbReference type="GO" id="GO:0006508">
    <property type="term" value="P:proteolysis"/>
    <property type="evidence" value="ECO:0007669"/>
    <property type="project" value="UniProtKB-KW"/>
</dbReference>
<evidence type="ECO:0000256" key="3">
    <source>
        <dbReference type="ARBA" id="ARBA00022670"/>
    </source>
</evidence>
<dbReference type="GO" id="GO:0008270">
    <property type="term" value="F:zinc ion binding"/>
    <property type="evidence" value="ECO:0007669"/>
    <property type="project" value="InterPro"/>
</dbReference>
<proteinExistence type="inferred from homology"/>